<reference evidence="9" key="1">
    <citation type="submission" date="2014-03" db="EMBL/GenBank/DDBJ databases">
        <title>Draft Genome Sequence of Mycobacterium cosmeticum DSM 44829.</title>
        <authorList>
            <person name="Croce O."/>
            <person name="Robert C."/>
            <person name="Raoult D."/>
            <person name="Drancourt M."/>
        </authorList>
    </citation>
    <scope>NUCLEOTIDE SEQUENCE [LARGE SCALE GENOMIC DNA]</scope>
    <source>
        <strain evidence="9">DSM 44829</strain>
    </source>
</reference>
<dbReference type="RefSeq" id="WP_084172408.1">
    <property type="nucleotide sequence ID" value="NZ_CCBB010000001.1"/>
</dbReference>
<reference evidence="9" key="2">
    <citation type="submission" date="2014-03" db="EMBL/GenBank/DDBJ databases">
        <authorList>
            <person name="Urmite Genomes"/>
        </authorList>
    </citation>
    <scope>NUCLEOTIDE SEQUENCE</scope>
    <source>
        <strain evidence="9">DSM 44829</strain>
    </source>
</reference>
<feature type="domain" description="Cardiolipin synthase N-terminal" evidence="8">
    <location>
        <begin position="11"/>
        <end position="56"/>
    </location>
</feature>
<keyword evidence="3 7" id="KW-0812">Transmembrane</keyword>
<keyword evidence="10" id="KW-1185">Reference proteome</keyword>
<keyword evidence="2" id="KW-1003">Cell membrane</keyword>
<feature type="region of interest" description="Disordered" evidence="6">
    <location>
        <begin position="70"/>
        <end position="93"/>
    </location>
</feature>
<feature type="transmembrane region" description="Helical" evidence="7">
    <location>
        <begin position="34"/>
        <end position="54"/>
    </location>
</feature>
<dbReference type="InterPro" id="IPR027379">
    <property type="entry name" value="CLS_N"/>
</dbReference>
<dbReference type="OrthoDB" id="4763891at2"/>
<name>W9BHU3_MYCCO</name>
<comment type="caution">
    <text evidence="9">The sequence shown here is derived from an EMBL/GenBank/DDBJ whole genome shotgun (WGS) entry which is preliminary data.</text>
</comment>
<comment type="subcellular location">
    <subcellularLocation>
        <location evidence="1">Cell membrane</location>
        <topology evidence="1">Multi-pass membrane protein</topology>
    </subcellularLocation>
</comment>
<dbReference type="STRING" id="258533.BN977_01032"/>
<protein>
    <recommendedName>
        <fullName evidence="8">Cardiolipin synthase N-terminal domain-containing protein</fullName>
    </recommendedName>
</protein>
<evidence type="ECO:0000256" key="1">
    <source>
        <dbReference type="ARBA" id="ARBA00004651"/>
    </source>
</evidence>
<evidence type="ECO:0000313" key="9">
    <source>
        <dbReference type="EMBL" id="CDO06250.1"/>
    </source>
</evidence>
<evidence type="ECO:0000256" key="7">
    <source>
        <dbReference type="SAM" id="Phobius"/>
    </source>
</evidence>
<gene>
    <name evidence="9" type="ORF">BN977_01032</name>
</gene>
<evidence type="ECO:0000256" key="4">
    <source>
        <dbReference type="ARBA" id="ARBA00022989"/>
    </source>
</evidence>
<proteinExistence type="predicted"/>
<evidence type="ECO:0000256" key="2">
    <source>
        <dbReference type="ARBA" id="ARBA00022475"/>
    </source>
</evidence>
<evidence type="ECO:0000256" key="3">
    <source>
        <dbReference type="ARBA" id="ARBA00022692"/>
    </source>
</evidence>
<dbReference type="EMBL" id="CCBB010000001">
    <property type="protein sequence ID" value="CDO06250.1"/>
    <property type="molecule type" value="Genomic_DNA"/>
</dbReference>
<evidence type="ECO:0000259" key="8">
    <source>
        <dbReference type="Pfam" id="PF13396"/>
    </source>
</evidence>
<evidence type="ECO:0000256" key="5">
    <source>
        <dbReference type="ARBA" id="ARBA00023136"/>
    </source>
</evidence>
<dbReference type="GO" id="GO:0005886">
    <property type="term" value="C:plasma membrane"/>
    <property type="evidence" value="ECO:0007669"/>
    <property type="project" value="UniProtKB-SubCell"/>
</dbReference>
<keyword evidence="4 7" id="KW-1133">Transmembrane helix</keyword>
<accession>W9BHU3</accession>
<dbReference type="Proteomes" id="UP000028870">
    <property type="component" value="Unassembled WGS sequence"/>
</dbReference>
<evidence type="ECO:0000256" key="6">
    <source>
        <dbReference type="SAM" id="MobiDB-lite"/>
    </source>
</evidence>
<evidence type="ECO:0000313" key="10">
    <source>
        <dbReference type="Proteomes" id="UP000028870"/>
    </source>
</evidence>
<organism evidence="9 10">
    <name type="scientific">Mycolicibacterium cosmeticum</name>
    <dbReference type="NCBI Taxonomy" id="258533"/>
    <lineage>
        <taxon>Bacteria</taxon>
        <taxon>Bacillati</taxon>
        <taxon>Actinomycetota</taxon>
        <taxon>Actinomycetes</taxon>
        <taxon>Mycobacteriales</taxon>
        <taxon>Mycobacteriaceae</taxon>
        <taxon>Mycolicibacterium</taxon>
    </lineage>
</organism>
<dbReference type="AlphaFoldDB" id="W9BHU3"/>
<sequence>MMATMIATAALLWAWSIADVIAADDGHVQHGEKAAWVALVMAVPVVGAVAWLLLGRAATRQAGAALLGDTPYGWPPHAASPWGGRIRPSRGRR</sequence>
<keyword evidence="5 7" id="KW-0472">Membrane</keyword>
<dbReference type="Pfam" id="PF13396">
    <property type="entry name" value="PLDc_N"/>
    <property type="match status" value="1"/>
</dbReference>